<feature type="chain" id="PRO_5039575232" evidence="2">
    <location>
        <begin position="19"/>
        <end position="263"/>
    </location>
</feature>
<dbReference type="STRING" id="1122934.SAMN02745691_00180"/>
<gene>
    <name evidence="4" type="ORF">SAMN02745691_00180</name>
</gene>
<name>A0A1M6AIT1_9FIRM</name>
<dbReference type="Pfam" id="PF00497">
    <property type="entry name" value="SBP_bac_3"/>
    <property type="match status" value="1"/>
</dbReference>
<dbReference type="PANTHER" id="PTHR35936:SF17">
    <property type="entry name" value="ARGININE-BINDING EXTRACELLULAR PROTEIN ARTP"/>
    <property type="match status" value="1"/>
</dbReference>
<evidence type="ECO:0000313" key="5">
    <source>
        <dbReference type="Proteomes" id="UP000184342"/>
    </source>
</evidence>
<evidence type="ECO:0000313" key="4">
    <source>
        <dbReference type="EMBL" id="SHI36376.1"/>
    </source>
</evidence>
<dbReference type="InterPro" id="IPR001638">
    <property type="entry name" value="Solute-binding_3/MltF_N"/>
</dbReference>
<dbReference type="OrthoDB" id="9774451at2"/>
<keyword evidence="1 2" id="KW-0732">Signal</keyword>
<reference evidence="4 5" key="1">
    <citation type="submission" date="2016-11" db="EMBL/GenBank/DDBJ databases">
        <authorList>
            <person name="Jaros S."/>
            <person name="Januszkiewicz K."/>
            <person name="Wedrychowicz H."/>
        </authorList>
    </citation>
    <scope>NUCLEOTIDE SEQUENCE [LARGE SCALE GENOMIC DNA]</scope>
    <source>
        <strain evidence="4 5">DSM 15970</strain>
    </source>
</reference>
<organism evidence="4 5">
    <name type="scientific">Parasporobacterium paucivorans DSM 15970</name>
    <dbReference type="NCBI Taxonomy" id="1122934"/>
    <lineage>
        <taxon>Bacteria</taxon>
        <taxon>Bacillati</taxon>
        <taxon>Bacillota</taxon>
        <taxon>Clostridia</taxon>
        <taxon>Lachnospirales</taxon>
        <taxon>Lachnospiraceae</taxon>
        <taxon>Parasporobacterium</taxon>
    </lineage>
</organism>
<dbReference type="PROSITE" id="PS51257">
    <property type="entry name" value="PROKAR_LIPOPROTEIN"/>
    <property type="match status" value="1"/>
</dbReference>
<feature type="signal peptide" evidence="2">
    <location>
        <begin position="1"/>
        <end position="18"/>
    </location>
</feature>
<dbReference type="AlphaFoldDB" id="A0A1M6AIT1"/>
<accession>A0A1M6AIT1</accession>
<proteinExistence type="predicted"/>
<dbReference type="EMBL" id="FQYT01000002">
    <property type="protein sequence ID" value="SHI36376.1"/>
    <property type="molecule type" value="Genomic_DNA"/>
</dbReference>
<feature type="domain" description="Solute-binding protein family 3/N-terminal" evidence="3">
    <location>
        <begin position="4"/>
        <end position="152"/>
    </location>
</feature>
<evidence type="ECO:0000259" key="3">
    <source>
        <dbReference type="SMART" id="SM00062"/>
    </source>
</evidence>
<dbReference type="SMART" id="SM00062">
    <property type="entry name" value="PBPb"/>
    <property type="match status" value="1"/>
</dbReference>
<dbReference type="Proteomes" id="UP000184342">
    <property type="component" value="Unassembled WGS sequence"/>
</dbReference>
<evidence type="ECO:0000256" key="1">
    <source>
        <dbReference type="ARBA" id="ARBA00022729"/>
    </source>
</evidence>
<dbReference type="RefSeq" id="WP_073992479.1">
    <property type="nucleotide sequence ID" value="NZ_FQYT01000002.1"/>
</dbReference>
<dbReference type="SUPFAM" id="SSF53850">
    <property type="entry name" value="Periplasmic binding protein-like II"/>
    <property type="match status" value="2"/>
</dbReference>
<protein>
    <submittedName>
        <fullName evidence="4">Polar amino acid transport system substrate-binding protein</fullName>
    </submittedName>
</protein>
<dbReference type="Gene3D" id="3.40.190.10">
    <property type="entry name" value="Periplasmic binding protein-like II"/>
    <property type="match status" value="2"/>
</dbReference>
<dbReference type="PANTHER" id="PTHR35936">
    <property type="entry name" value="MEMBRANE-BOUND LYTIC MUREIN TRANSGLYCOSYLASE F"/>
    <property type="match status" value="1"/>
</dbReference>
<keyword evidence="5" id="KW-1185">Reference proteome</keyword>
<sequence>MKKVLVFAAAAVLAMSLAGCGGSNIPENTVFSVDDLPGKTIGVQLGTTGDIYASDYEEDGSKLDRYSKGTDAVQALKQGKVDCVIIDQEPAKAFVAKNDDLTILDEKFAEEQYAICISKENSELKDKINGALTTLKENGTLDSIISNYIGDDTKGKTPYTSPENVDRSNGTLTMATNAAFEPYEYYDGETIVGIDADMAQAVCDILGMELKIEDMEFDSIINAVQSGRADIGVAGMTVTEDRLLSIDFTVPYTTATQVIIVRK</sequence>
<evidence type="ECO:0000256" key="2">
    <source>
        <dbReference type="SAM" id="SignalP"/>
    </source>
</evidence>